<dbReference type="Proteomes" id="UP000315010">
    <property type="component" value="Unassembled WGS sequence"/>
</dbReference>
<feature type="signal peptide" evidence="2">
    <location>
        <begin position="1"/>
        <end position="20"/>
    </location>
</feature>
<gene>
    <name evidence="3" type="ORF">CA13_70640</name>
</gene>
<evidence type="ECO:0000313" key="3">
    <source>
        <dbReference type="EMBL" id="TWT76569.1"/>
    </source>
</evidence>
<keyword evidence="2" id="KW-0732">Signal</keyword>
<evidence type="ECO:0000256" key="2">
    <source>
        <dbReference type="SAM" id="SignalP"/>
    </source>
</evidence>
<name>A0A5C5YP14_9BACT</name>
<feature type="compositionally biased region" description="Polar residues" evidence="1">
    <location>
        <begin position="34"/>
        <end position="45"/>
    </location>
</feature>
<feature type="region of interest" description="Disordered" evidence="1">
    <location>
        <begin position="31"/>
        <end position="52"/>
    </location>
</feature>
<evidence type="ECO:0000256" key="1">
    <source>
        <dbReference type="SAM" id="MobiDB-lite"/>
    </source>
</evidence>
<dbReference type="EMBL" id="SJPJ01000002">
    <property type="protein sequence ID" value="TWT76569.1"/>
    <property type="molecule type" value="Genomic_DNA"/>
</dbReference>
<organism evidence="3 4">
    <name type="scientific">Novipirellula herctigrandis</name>
    <dbReference type="NCBI Taxonomy" id="2527986"/>
    <lineage>
        <taxon>Bacteria</taxon>
        <taxon>Pseudomonadati</taxon>
        <taxon>Planctomycetota</taxon>
        <taxon>Planctomycetia</taxon>
        <taxon>Pirellulales</taxon>
        <taxon>Pirellulaceae</taxon>
        <taxon>Novipirellula</taxon>
    </lineage>
</organism>
<accession>A0A5C5YP14</accession>
<feature type="chain" id="PRO_5022906971" evidence="2">
    <location>
        <begin position="21"/>
        <end position="81"/>
    </location>
</feature>
<sequence precursor="true">MKRFAAFAFALFALTTPAIAGSPFGIFRSESRSRSNVKSRSQVPARSNPAMMSAEQMEKVFGPSILVRSADASQATNSLGR</sequence>
<comment type="caution">
    <text evidence="3">The sequence shown here is derived from an EMBL/GenBank/DDBJ whole genome shotgun (WGS) entry which is preliminary data.</text>
</comment>
<dbReference type="OrthoDB" id="9848975at2"/>
<reference evidence="3 4" key="1">
    <citation type="submission" date="2019-02" db="EMBL/GenBank/DDBJ databases">
        <title>Deep-cultivation of Planctomycetes and their phenomic and genomic characterization uncovers novel biology.</title>
        <authorList>
            <person name="Wiegand S."/>
            <person name="Jogler M."/>
            <person name="Boedeker C."/>
            <person name="Pinto D."/>
            <person name="Vollmers J."/>
            <person name="Rivas-Marin E."/>
            <person name="Kohn T."/>
            <person name="Peeters S.H."/>
            <person name="Heuer A."/>
            <person name="Rast P."/>
            <person name="Oberbeckmann S."/>
            <person name="Bunk B."/>
            <person name="Jeske O."/>
            <person name="Meyerdierks A."/>
            <person name="Storesund J.E."/>
            <person name="Kallscheuer N."/>
            <person name="Luecker S."/>
            <person name="Lage O.M."/>
            <person name="Pohl T."/>
            <person name="Merkel B.J."/>
            <person name="Hornburger P."/>
            <person name="Mueller R.-W."/>
            <person name="Bruemmer F."/>
            <person name="Labrenz M."/>
            <person name="Spormann A.M."/>
            <person name="Op Den Camp H."/>
            <person name="Overmann J."/>
            <person name="Amann R."/>
            <person name="Jetten M.S.M."/>
            <person name="Mascher T."/>
            <person name="Medema M.H."/>
            <person name="Devos D.P."/>
            <person name="Kaster A.-K."/>
            <person name="Ovreas L."/>
            <person name="Rohde M."/>
            <person name="Galperin M.Y."/>
            <person name="Jogler C."/>
        </authorList>
    </citation>
    <scope>NUCLEOTIDE SEQUENCE [LARGE SCALE GENOMIC DNA]</scope>
    <source>
        <strain evidence="3 4">CA13</strain>
    </source>
</reference>
<dbReference type="AlphaFoldDB" id="A0A5C5YP14"/>
<evidence type="ECO:0000313" key="4">
    <source>
        <dbReference type="Proteomes" id="UP000315010"/>
    </source>
</evidence>
<dbReference type="RefSeq" id="WP_146404315.1">
    <property type="nucleotide sequence ID" value="NZ_SJPJ01000002.1"/>
</dbReference>
<proteinExistence type="predicted"/>
<protein>
    <submittedName>
        <fullName evidence="3">Uncharacterized protein</fullName>
    </submittedName>
</protein>
<keyword evidence="4" id="KW-1185">Reference proteome</keyword>